<dbReference type="EMBL" id="CP101751">
    <property type="protein sequence ID" value="UUC44917.1"/>
    <property type="molecule type" value="Genomic_DNA"/>
</dbReference>
<dbReference type="Proteomes" id="UP001059844">
    <property type="component" value="Chromosome"/>
</dbReference>
<reference evidence="2" key="1">
    <citation type="submission" date="2022-07" db="EMBL/GenBank/DDBJ databases">
        <title>Isolation, identification, and degradation of a PFOSA degrading strain from sewage treatment plant.</title>
        <authorList>
            <person name="Zhang L."/>
            <person name="Huo Y."/>
        </authorList>
    </citation>
    <scope>NUCLEOTIDE SEQUENCE</scope>
    <source>
        <strain evidence="2">C1</strain>
    </source>
</reference>
<evidence type="ECO:0000259" key="1">
    <source>
        <dbReference type="Pfam" id="PF19920"/>
    </source>
</evidence>
<dbReference type="InterPro" id="IPR045549">
    <property type="entry name" value="bpX4"/>
</dbReference>
<gene>
    <name evidence="2" type="ORF">NOX80_14960</name>
</gene>
<evidence type="ECO:0000313" key="2">
    <source>
        <dbReference type="EMBL" id="UUC44917.1"/>
    </source>
</evidence>
<protein>
    <recommendedName>
        <fullName evidence="1">MoxR-vWA-beta-propeller ternary system domain-containing protein</fullName>
    </recommendedName>
</protein>
<proteinExistence type="predicted"/>
<dbReference type="RefSeq" id="WP_256550602.1">
    <property type="nucleotide sequence ID" value="NZ_CP101751.1"/>
</dbReference>
<accession>A0ABY5IRY2</accession>
<feature type="domain" description="MoxR-vWA-beta-propeller ternary system" evidence="1">
    <location>
        <begin position="8"/>
        <end position="208"/>
    </location>
</feature>
<organism evidence="2 3">
    <name type="scientific">Flavobacterium cerinum</name>
    <dbReference type="NCBI Taxonomy" id="2502784"/>
    <lineage>
        <taxon>Bacteria</taxon>
        <taxon>Pseudomonadati</taxon>
        <taxon>Bacteroidota</taxon>
        <taxon>Flavobacteriia</taxon>
        <taxon>Flavobacteriales</taxon>
        <taxon>Flavobacteriaceae</taxon>
        <taxon>Flavobacterium</taxon>
    </lineage>
</organism>
<evidence type="ECO:0000313" key="3">
    <source>
        <dbReference type="Proteomes" id="UP001059844"/>
    </source>
</evidence>
<name>A0ABY5IRY2_9FLAO</name>
<sequence>MKLPDKPFQETLYHLRTKEHVILYDKLMTIAYEDEQDAIAFLEGEYERESTDYPFESPLFSETAALWGAKTIYIAAQLFLFRENKITELQTLLPPYKGTIDASVMLSADLCLRFLPAIKYALEAVDVNDPLIAILEEILNYFPYSGIGHDGTVAIPDLTVILNNECLKQLYLDRITENKATKWTTQPEIKSALLANIGDYKNDLWREFTN</sequence>
<keyword evidence="3" id="KW-1185">Reference proteome</keyword>
<dbReference type="Pfam" id="PF19920">
    <property type="entry name" value="bpX4"/>
    <property type="match status" value="1"/>
</dbReference>